<gene>
    <name evidence="1" type="ORF">HOLDEFILI_02867</name>
</gene>
<dbReference type="Proteomes" id="UP000005950">
    <property type="component" value="Unassembled WGS sequence"/>
</dbReference>
<proteinExistence type="predicted"/>
<dbReference type="HOGENOM" id="CLU_2879768_0_0_9"/>
<dbReference type="EMBL" id="ACCF01000183">
    <property type="protein sequence ID" value="EEF66976.1"/>
    <property type="molecule type" value="Genomic_DNA"/>
</dbReference>
<name>B9YAL0_9FIRM</name>
<dbReference type="STRING" id="545696.HOLDEFILI_02867"/>
<reference evidence="1 2" key="2">
    <citation type="submission" date="2009-02" db="EMBL/GenBank/DDBJ databases">
        <title>Draft genome sequence of Holdemania filiformis DSM 12042.</title>
        <authorList>
            <person name="Sudarsanam P."/>
            <person name="Ley R."/>
            <person name="Guruge J."/>
            <person name="Turnbaugh P.J."/>
            <person name="Mahowald M."/>
            <person name="Liep D."/>
            <person name="Gordon J."/>
        </authorList>
    </citation>
    <scope>NUCLEOTIDE SEQUENCE [LARGE SCALE GENOMIC DNA]</scope>
    <source>
        <strain evidence="1 2">DSM 12042</strain>
    </source>
</reference>
<reference evidence="1 2" key="1">
    <citation type="submission" date="2008-12" db="EMBL/GenBank/DDBJ databases">
        <authorList>
            <person name="Fulton L."/>
            <person name="Clifton S."/>
            <person name="Fulton B."/>
            <person name="Xu J."/>
            <person name="Minx P."/>
            <person name="Pepin K.H."/>
            <person name="Johnson M."/>
            <person name="Bhonagiri V."/>
            <person name="Nash W.E."/>
            <person name="Mardis E.R."/>
            <person name="Wilson R.K."/>
        </authorList>
    </citation>
    <scope>NUCLEOTIDE SEQUENCE [LARGE SCALE GENOMIC DNA]</scope>
    <source>
        <strain evidence="1 2">DSM 12042</strain>
    </source>
</reference>
<protein>
    <submittedName>
        <fullName evidence="1">Uncharacterized protein</fullName>
    </submittedName>
</protein>
<evidence type="ECO:0000313" key="2">
    <source>
        <dbReference type="Proteomes" id="UP000005950"/>
    </source>
</evidence>
<organism evidence="1 2">
    <name type="scientific">Holdemania filiformis DSM 12042</name>
    <dbReference type="NCBI Taxonomy" id="545696"/>
    <lineage>
        <taxon>Bacteria</taxon>
        <taxon>Bacillati</taxon>
        <taxon>Bacillota</taxon>
        <taxon>Erysipelotrichia</taxon>
        <taxon>Erysipelotrichales</taxon>
        <taxon>Erysipelotrichaceae</taxon>
        <taxon>Holdemania</taxon>
    </lineage>
</organism>
<evidence type="ECO:0000313" key="1">
    <source>
        <dbReference type="EMBL" id="EEF66976.1"/>
    </source>
</evidence>
<sequence>MSVCDFPAEIQDQIRQALRDHQSAELLYLLQGQRCQLMDQLHAAQRKVDALDYGLRLAEQEKL</sequence>
<comment type="caution">
    <text evidence="1">The sequence shown here is derived from an EMBL/GenBank/DDBJ whole genome shotgun (WGS) entry which is preliminary data.</text>
</comment>
<dbReference type="AlphaFoldDB" id="B9YAL0"/>
<accession>B9YAL0</accession>